<protein>
    <submittedName>
        <fullName evidence="5">Gliding motility protein GldM</fullName>
    </submittedName>
</protein>
<accession>A0A3N4M946</accession>
<evidence type="ECO:0000259" key="4">
    <source>
        <dbReference type="Pfam" id="PF21602"/>
    </source>
</evidence>
<dbReference type="NCBIfam" id="TIGR03517">
    <property type="entry name" value="GldM_gliding"/>
    <property type="match status" value="1"/>
</dbReference>
<evidence type="ECO:0000259" key="2">
    <source>
        <dbReference type="Pfam" id="PF12081"/>
    </source>
</evidence>
<dbReference type="Pfam" id="PF12081">
    <property type="entry name" value="GldM_1st"/>
    <property type="match status" value="1"/>
</dbReference>
<organism evidence="5 6">
    <name type="scientific">Chitinophaga barathri</name>
    <dbReference type="NCBI Taxonomy" id="1647451"/>
    <lineage>
        <taxon>Bacteria</taxon>
        <taxon>Pseudomonadati</taxon>
        <taxon>Bacteroidota</taxon>
        <taxon>Chitinophagia</taxon>
        <taxon>Chitinophagales</taxon>
        <taxon>Chitinophagaceae</taxon>
        <taxon>Chitinophaga</taxon>
    </lineage>
</organism>
<evidence type="ECO:0000313" key="5">
    <source>
        <dbReference type="EMBL" id="RPD40192.1"/>
    </source>
</evidence>
<dbReference type="InterPro" id="IPR019859">
    <property type="entry name" value="Motility-assoc_prot_GldM"/>
</dbReference>
<dbReference type="InterPro" id="IPR022719">
    <property type="entry name" value="Motility-assoc_prot_GldM_C"/>
</dbReference>
<dbReference type="OrthoDB" id="1490890at2"/>
<evidence type="ECO:0000313" key="6">
    <source>
        <dbReference type="Proteomes" id="UP000279089"/>
    </source>
</evidence>
<dbReference type="InterPro" id="IPR022720">
    <property type="entry name" value="Motility-assoc_prot_GldM_N"/>
</dbReference>
<feature type="domain" description="Gliding motility-associated protein GldM first immunoglobulin-like" evidence="3">
    <location>
        <begin position="219"/>
        <end position="314"/>
    </location>
</feature>
<dbReference type="EMBL" id="RMBX01000008">
    <property type="protein sequence ID" value="RPD40192.1"/>
    <property type="molecule type" value="Genomic_DNA"/>
</dbReference>
<name>A0A3N4M946_9BACT</name>
<dbReference type="InterPro" id="IPR048405">
    <property type="entry name" value="GldM_Ig-like-1"/>
</dbReference>
<dbReference type="Pfam" id="PF12080">
    <property type="entry name" value="GldM_4th"/>
    <property type="match status" value="1"/>
</dbReference>
<dbReference type="Pfam" id="PF21602">
    <property type="entry name" value="GldM_3rd"/>
    <property type="match status" value="1"/>
</dbReference>
<gene>
    <name evidence="5" type="primary">gldM</name>
    <name evidence="5" type="ORF">EG028_16200</name>
</gene>
<evidence type="ECO:0000259" key="1">
    <source>
        <dbReference type="Pfam" id="PF12080"/>
    </source>
</evidence>
<feature type="domain" description="Gliding motility-associated protein GldM second immunoglobulin-like" evidence="4">
    <location>
        <begin position="319"/>
        <end position="401"/>
    </location>
</feature>
<comment type="caution">
    <text evidence="5">The sequence shown here is derived from an EMBL/GenBank/DDBJ whole genome shotgun (WGS) entry which is preliminary data.</text>
</comment>
<dbReference type="AlphaFoldDB" id="A0A3N4M946"/>
<feature type="domain" description="Gliding motility-associated protein GldM N-terminal" evidence="2">
    <location>
        <begin position="30"/>
        <end position="215"/>
    </location>
</feature>
<keyword evidence="6" id="KW-1185">Reference proteome</keyword>
<dbReference type="InterPro" id="IPR048406">
    <property type="entry name" value="GldM_Ig-like-2"/>
</dbReference>
<reference evidence="6" key="1">
    <citation type="submission" date="2018-11" db="EMBL/GenBank/DDBJ databases">
        <title>Chitinophaga lutea sp.nov., isolate from arsenic contaminated soil.</title>
        <authorList>
            <person name="Zong Y."/>
        </authorList>
    </citation>
    <scope>NUCLEOTIDE SEQUENCE [LARGE SCALE GENOMIC DNA]</scope>
    <source>
        <strain evidence="6">YLT18</strain>
    </source>
</reference>
<feature type="domain" description="Gliding motility-associated protein GldM C-terminal" evidence="1">
    <location>
        <begin position="404"/>
        <end position="513"/>
    </location>
</feature>
<sequence>MALPKDPRQKMINFMYLVLTAMLALNVSAEILNAFDIVNNSITTSNTSIDSKNKVTYNQFDELVKTDAAKVGPFKAKAEEVKKLSADAHTYIENLKKEIITASDGLNEKGEMKGKDNLDAATRIMENQKKGPALQQQLQGLRTKMLALIDPKDRKAFEQNLPLKVDDPEQKGPVKKSWTTYHFNMVPSIAAITLLSKFQNDVKNSEAMIIDKLLSEVSEKDFKFDQLDAFVSLNSKNFTAGQTLEATVVMGAYSSTVNPTIVINGQPVTAQAGKGVYTTQVGAIGEHSISGTVQLTKPNGEVITRPFTETYKVGASATSISADKMNVIYAALQNPVSITAAGVPAEKIVASVSGGGAQITKRGPGEFVVTASQPGTKAVITVSAEIDGKMKTLDSKEFRVKMVPDPTMKVGVSKGPLMKVADFKAQQGLRADLEDFVFDGVRYAVVGYRMSIDSRSREYAEGEATSEYWPKNAEIVNSLRQLKAGDMVYFENIRVKGPDNKVRSMQNINFKIN</sequence>
<dbReference type="Pfam" id="PF21601">
    <property type="entry name" value="GldM_2nd"/>
    <property type="match status" value="1"/>
</dbReference>
<dbReference type="Proteomes" id="UP000279089">
    <property type="component" value="Unassembled WGS sequence"/>
</dbReference>
<proteinExistence type="predicted"/>
<evidence type="ECO:0000259" key="3">
    <source>
        <dbReference type="Pfam" id="PF21601"/>
    </source>
</evidence>
<dbReference type="RefSeq" id="WP_120517561.1">
    <property type="nucleotide sequence ID" value="NZ_QXZY01000009.1"/>
</dbReference>